<dbReference type="OrthoDB" id="310654at2759"/>
<dbReference type="PRINTS" id="PR00071">
    <property type="entry name" value="HMGCOARDTASE"/>
</dbReference>
<feature type="transmembrane region" description="Helical" evidence="9">
    <location>
        <begin position="369"/>
        <end position="393"/>
    </location>
</feature>
<dbReference type="EC" id="1.1.1.34" evidence="9"/>
<dbReference type="UniPathway" id="UPA00058">
    <property type="reaction ID" value="UER00103"/>
</dbReference>
<keyword evidence="13" id="KW-1185">Reference proteome</keyword>
<dbReference type="PANTHER" id="PTHR10572">
    <property type="entry name" value="3-HYDROXY-3-METHYLGLUTARYL-COENZYME A REDUCTASE"/>
    <property type="match status" value="1"/>
</dbReference>
<evidence type="ECO:0000256" key="1">
    <source>
        <dbReference type="ARBA" id="ARBA00004477"/>
    </source>
</evidence>
<dbReference type="GO" id="GO:0008299">
    <property type="term" value="P:isoprenoid biosynthetic process"/>
    <property type="evidence" value="ECO:0007669"/>
    <property type="project" value="InterPro"/>
</dbReference>
<dbReference type="Proteomes" id="UP000313359">
    <property type="component" value="Unassembled WGS sequence"/>
</dbReference>
<evidence type="ECO:0000256" key="5">
    <source>
        <dbReference type="ARBA" id="ARBA00022857"/>
    </source>
</evidence>
<dbReference type="PANTHER" id="PTHR10572:SF24">
    <property type="entry name" value="3-HYDROXY-3-METHYLGLUTARYL-COENZYME A REDUCTASE"/>
    <property type="match status" value="1"/>
</dbReference>
<feature type="domain" description="SSD" evidence="11">
    <location>
        <begin position="223"/>
        <end position="391"/>
    </location>
</feature>
<dbReference type="GO" id="GO:0004420">
    <property type="term" value="F:hydroxymethylglutaryl-CoA reductase (NADPH) activity"/>
    <property type="evidence" value="ECO:0007669"/>
    <property type="project" value="UniProtKB-EC"/>
</dbReference>
<dbReference type="InterPro" id="IPR023076">
    <property type="entry name" value="HMG_CoA_Rdtase_CS"/>
</dbReference>
<comment type="catalytic activity">
    <reaction evidence="9">
        <text>(R)-mevalonate + 2 NADP(+) + CoA = (3S)-3-hydroxy-3-methylglutaryl-CoA + 2 NADPH + 2 H(+)</text>
        <dbReference type="Rhea" id="RHEA:15989"/>
        <dbReference type="ChEBI" id="CHEBI:15378"/>
        <dbReference type="ChEBI" id="CHEBI:36464"/>
        <dbReference type="ChEBI" id="CHEBI:43074"/>
        <dbReference type="ChEBI" id="CHEBI:57287"/>
        <dbReference type="ChEBI" id="CHEBI:57783"/>
        <dbReference type="ChEBI" id="CHEBI:58349"/>
        <dbReference type="EC" id="1.1.1.34"/>
    </reaction>
</comment>
<evidence type="ECO:0000256" key="6">
    <source>
        <dbReference type="ARBA" id="ARBA00022989"/>
    </source>
</evidence>
<dbReference type="FunFam" id="1.10.3270.10:FF:000001">
    <property type="entry name" value="3-hydroxy-3-methylglutaryl coenzyme A reductase"/>
    <property type="match status" value="1"/>
</dbReference>
<dbReference type="STRING" id="1328759.A0A5C2S2H5"/>
<evidence type="ECO:0000256" key="2">
    <source>
        <dbReference type="ARBA" id="ARBA00007661"/>
    </source>
</evidence>
<evidence type="ECO:0000313" key="13">
    <source>
        <dbReference type="Proteomes" id="UP000313359"/>
    </source>
</evidence>
<dbReference type="Gene3D" id="3.90.770.10">
    <property type="entry name" value="3-hydroxy-3-methylglutaryl-coenzyme A Reductase, Chain A, domain 2"/>
    <property type="match status" value="1"/>
</dbReference>
<dbReference type="AlphaFoldDB" id="A0A5C2S2H5"/>
<accession>A0A5C2S2H5</accession>
<evidence type="ECO:0000259" key="11">
    <source>
        <dbReference type="PROSITE" id="PS50156"/>
    </source>
</evidence>
<gene>
    <name evidence="12" type="ORF">L227DRAFT_578422</name>
</gene>
<dbReference type="Pfam" id="PF00368">
    <property type="entry name" value="HMG-CoA_red"/>
    <property type="match status" value="1"/>
</dbReference>
<feature type="region of interest" description="Disordered" evidence="10">
    <location>
        <begin position="1173"/>
        <end position="1224"/>
    </location>
</feature>
<dbReference type="FunFam" id="3.30.70.420:FF:000001">
    <property type="entry name" value="3-hydroxy-3-methylglutaryl coenzyme A reductase"/>
    <property type="match status" value="1"/>
</dbReference>
<evidence type="ECO:0000256" key="3">
    <source>
        <dbReference type="ARBA" id="ARBA00022692"/>
    </source>
</evidence>
<dbReference type="InterPro" id="IPR023282">
    <property type="entry name" value="HMG_CoA_Rdtase_N"/>
</dbReference>
<protein>
    <recommendedName>
        <fullName evidence="9">3-hydroxy-3-methylglutaryl coenzyme A reductase</fullName>
        <shortName evidence="9">HMG-CoA reductase</shortName>
        <ecNumber evidence="9">1.1.1.34</ecNumber>
    </recommendedName>
</protein>
<feature type="transmembrane region" description="Helical" evidence="9">
    <location>
        <begin position="225"/>
        <end position="243"/>
    </location>
</feature>
<dbReference type="CDD" id="cd00643">
    <property type="entry name" value="HMG-CoA_reductase_classI"/>
    <property type="match status" value="1"/>
</dbReference>
<dbReference type="GO" id="GO:0005789">
    <property type="term" value="C:endoplasmic reticulum membrane"/>
    <property type="evidence" value="ECO:0007669"/>
    <property type="project" value="UniProtKB-SubCell"/>
</dbReference>
<feature type="transmembrane region" description="Helical" evidence="9">
    <location>
        <begin position="20"/>
        <end position="38"/>
    </location>
</feature>
<name>A0A5C2S2H5_9APHY</name>
<keyword evidence="8 9" id="KW-0472">Membrane</keyword>
<organism evidence="12 13">
    <name type="scientific">Lentinus tigrinus ALCF2SS1-6</name>
    <dbReference type="NCBI Taxonomy" id="1328759"/>
    <lineage>
        <taxon>Eukaryota</taxon>
        <taxon>Fungi</taxon>
        <taxon>Dikarya</taxon>
        <taxon>Basidiomycota</taxon>
        <taxon>Agaricomycotina</taxon>
        <taxon>Agaricomycetes</taxon>
        <taxon>Polyporales</taxon>
        <taxon>Polyporaceae</taxon>
        <taxon>Lentinus</taxon>
    </lineage>
</organism>
<dbReference type="FunFam" id="3.90.770.10:FF:000001">
    <property type="entry name" value="3-hydroxy-3-methylglutaryl coenzyme A reductase"/>
    <property type="match status" value="1"/>
</dbReference>
<dbReference type="Gene3D" id="3.30.70.420">
    <property type="entry name" value="Hydroxymethylglutaryl-CoA reductase, class I/II, NAD/NADP-binding domain"/>
    <property type="match status" value="1"/>
</dbReference>
<evidence type="ECO:0000256" key="10">
    <source>
        <dbReference type="SAM" id="MobiDB-lite"/>
    </source>
</evidence>
<dbReference type="InterPro" id="IPR053958">
    <property type="entry name" value="HMGCR/SNAP/NPC1-like_SSD"/>
</dbReference>
<dbReference type="SUPFAM" id="SSF55035">
    <property type="entry name" value="NAD-binding domain of HMG-CoA reductase"/>
    <property type="match status" value="1"/>
</dbReference>
<sequence length="1224" mass="130917">MRAILRPLSTHTVFSPIETIVSVFVLATLAYFHILSGIKHSSFFAASHPPALRPAYARLTNGEWVAVTKHDWAEAWKHGGHDALELQQLVFTLDEKSHSVAPLDATPVAQHLVSTLPALSGKAYSSVCHVPGSNASDSCFISVSEPGAAPSLTLSFKPGTREDWLGALRREKTIQVDDVKYDVDAGKRQESIGEMKSTKWVAYALSALVLRFWELTKKADSLDILVVLTGYILMHVTFARLFLSSRALGSNFWLSTGIFSSAIISFLFTLPLCRSLDIPLDPIALTEALPFLVCTVGFDKPLRLARAVMAHPQMLKPQQDGRMKAAGDVILEALDRVGNVILRDYALEIAVLFVGVNSRVGGLKEFCSVAAVALAMDCLMTFTLYTAVLTIMVEVRRVKKVRDMSRSRSSSITAVKANGAPVRGALSRSNSKQTIAVEAPKSMSQRATNSVIGVKGSFFKDDEKMRETEENPMARLKLLLIASFLTLHILNFCTTLTPATANARHQRHPLRPEAVPAPRVDITSPAIASVLSTLAATASIPTTVDSLEPVELIVKVAPPVYVHAIPTVAPHVHAANATTGEAIEKFMSSWSSLVGDPVISKWIVALLAISVALNGYLLKGIAAGSGLAAVRAVRSQGVRFRSRARSIVRVAEEPEEREEHSPAPVVIMASAAPAVAPPVAAPIVEPEAPSSVPAPPTSVLSRPLNLDSIDKALTQLPIRSPAPVEPITPQTPEVEREVEVRSLAECVDIFENGPRPVSVALKMLNDEEVILLCQTGKIAAYALEKMLGDLERAVRIRRALISRASRTKTLETSLIPMKGYDYSRVMGACCENVIGYMPLPLGIAGPLKVDGVMYPIPMATAEGTLVASASRGCKALNAGGGVTTVLTADGMTRGPAIDFPSIVRAAEAKAFIESEYGYAAIKEAFESTSRFARLQKIKCALAGRTLFVRFATRTGDAMGMNMISKATEKALELLAREFPEMVILALSGNYCTDKKPAAINWIEGRGKSVVAEAVIPGKIVKSVLKTTVESLCNVNTKKNLIGSAMAGSVGGFNAHAANILTAVYLATGQDPAQNVESSNCMTLMEPTNNGEDLLMTVSMPCIEVGTVGGGTILSPQLAVLEMLGVAGAHPTNPGQNAQQLARIIAAAVMAGELSLMSALAAGHLVRAHLAHNRSQLNTPMPSRPHTPGLEEAEKQLQPQSQPQFPLTPSTSDDRSPSGYVVEAK</sequence>
<dbReference type="PROSITE" id="PS00318">
    <property type="entry name" value="HMG_COA_REDUCTASE_2"/>
    <property type="match status" value="1"/>
</dbReference>
<dbReference type="Gene3D" id="1.10.3270.10">
    <property type="entry name" value="HMGR, N-terminal domain"/>
    <property type="match status" value="1"/>
</dbReference>
<dbReference type="EMBL" id="ML122284">
    <property type="protein sequence ID" value="RPD57004.1"/>
    <property type="molecule type" value="Genomic_DNA"/>
</dbReference>
<keyword evidence="5 9" id="KW-0521">NADP</keyword>
<dbReference type="InterPro" id="IPR009029">
    <property type="entry name" value="HMG_CoA_Rdtase_sub-bd_dom_sf"/>
</dbReference>
<feature type="compositionally biased region" description="Low complexity" evidence="10">
    <location>
        <begin position="1195"/>
        <end position="1210"/>
    </location>
</feature>
<comment type="pathway">
    <text evidence="9">Metabolic intermediate biosynthesis; (R)-mevalonate biosynthesis; (R)-mevalonate from acetyl-CoA: step 3/3.</text>
</comment>
<evidence type="ECO:0000256" key="9">
    <source>
        <dbReference type="RuleBase" id="RU361219"/>
    </source>
</evidence>
<dbReference type="GO" id="GO:0015936">
    <property type="term" value="P:coenzyme A metabolic process"/>
    <property type="evidence" value="ECO:0007669"/>
    <property type="project" value="InterPro"/>
</dbReference>
<dbReference type="NCBIfam" id="TIGR00533">
    <property type="entry name" value="HMG_CoA_R_NADP"/>
    <property type="match status" value="1"/>
</dbReference>
<reference evidence="12" key="1">
    <citation type="journal article" date="2018" name="Genome Biol. Evol.">
        <title>Genomics and development of Lentinus tigrinus, a white-rot wood-decaying mushroom with dimorphic fruiting bodies.</title>
        <authorList>
            <person name="Wu B."/>
            <person name="Xu Z."/>
            <person name="Knudson A."/>
            <person name="Carlson A."/>
            <person name="Chen N."/>
            <person name="Kovaka S."/>
            <person name="LaButti K."/>
            <person name="Lipzen A."/>
            <person name="Pennachio C."/>
            <person name="Riley R."/>
            <person name="Schakwitz W."/>
            <person name="Umezawa K."/>
            <person name="Ohm R.A."/>
            <person name="Grigoriev I.V."/>
            <person name="Nagy L.G."/>
            <person name="Gibbons J."/>
            <person name="Hibbett D."/>
        </authorList>
    </citation>
    <scope>NUCLEOTIDE SEQUENCE [LARGE SCALE GENOMIC DNA]</scope>
    <source>
        <strain evidence="12">ALCF2SS1-6</strain>
    </source>
</reference>
<keyword evidence="4 9" id="KW-0256">Endoplasmic reticulum</keyword>
<dbReference type="InterPro" id="IPR000731">
    <property type="entry name" value="SSD"/>
</dbReference>
<dbReference type="InterPro" id="IPR023074">
    <property type="entry name" value="HMG_CoA_Rdtase_cat_sf"/>
</dbReference>
<comment type="subcellular location">
    <subcellularLocation>
        <location evidence="1 9">Endoplasmic reticulum membrane</location>
        <topology evidence="1 9">Multi-pass membrane protein</topology>
    </subcellularLocation>
</comment>
<dbReference type="PROSITE" id="PS01192">
    <property type="entry name" value="HMG_COA_REDUCTASE_3"/>
    <property type="match status" value="1"/>
</dbReference>
<proteinExistence type="inferred from homology"/>
<evidence type="ECO:0000256" key="7">
    <source>
        <dbReference type="ARBA" id="ARBA00023002"/>
    </source>
</evidence>
<dbReference type="Pfam" id="PF12349">
    <property type="entry name" value="Sterol-sensing"/>
    <property type="match status" value="1"/>
</dbReference>
<dbReference type="PROSITE" id="PS50065">
    <property type="entry name" value="HMG_COA_REDUCTASE_4"/>
    <property type="match status" value="1"/>
</dbReference>
<evidence type="ECO:0000256" key="8">
    <source>
        <dbReference type="ARBA" id="ARBA00023136"/>
    </source>
</evidence>
<comment type="similarity">
    <text evidence="2 9">Belongs to the HMG-CoA reductase family.</text>
</comment>
<dbReference type="PROSITE" id="PS00066">
    <property type="entry name" value="HMG_COA_REDUCTASE_1"/>
    <property type="match status" value="1"/>
</dbReference>
<dbReference type="GO" id="GO:0006696">
    <property type="term" value="P:ergosterol biosynthetic process"/>
    <property type="evidence" value="ECO:0007669"/>
    <property type="project" value="TreeGrafter"/>
</dbReference>
<feature type="transmembrane region" description="Helical" evidence="9">
    <location>
        <begin position="474"/>
        <end position="492"/>
    </location>
</feature>
<dbReference type="SUPFAM" id="SSF56542">
    <property type="entry name" value="Substrate-binding domain of HMG-CoA reductase"/>
    <property type="match status" value="1"/>
</dbReference>
<feature type="transmembrane region" description="Helical" evidence="9">
    <location>
        <begin position="252"/>
        <end position="272"/>
    </location>
</feature>
<dbReference type="InterPro" id="IPR002202">
    <property type="entry name" value="HMG_CoA_Rdtase"/>
</dbReference>
<dbReference type="GO" id="GO:0005778">
    <property type="term" value="C:peroxisomal membrane"/>
    <property type="evidence" value="ECO:0007669"/>
    <property type="project" value="TreeGrafter"/>
</dbReference>
<keyword evidence="7 9" id="KW-0560">Oxidoreductase</keyword>
<evidence type="ECO:0000256" key="4">
    <source>
        <dbReference type="ARBA" id="ARBA00022824"/>
    </source>
</evidence>
<keyword evidence="6 9" id="KW-1133">Transmembrane helix</keyword>
<evidence type="ECO:0000313" key="12">
    <source>
        <dbReference type="EMBL" id="RPD57004.1"/>
    </source>
</evidence>
<dbReference type="PROSITE" id="PS50156">
    <property type="entry name" value="SSD"/>
    <property type="match status" value="1"/>
</dbReference>
<dbReference type="InterPro" id="IPR004554">
    <property type="entry name" value="HMG_CoA_Rdtase_eu_arc"/>
</dbReference>
<dbReference type="InterPro" id="IPR009023">
    <property type="entry name" value="HMG_CoA_Rdtase_NAD(P)-bd_sf"/>
</dbReference>
<keyword evidence="3 9" id="KW-0812">Transmembrane</keyword>